<evidence type="ECO:0000313" key="2">
    <source>
        <dbReference type="Proteomes" id="UP000004994"/>
    </source>
</evidence>
<proteinExistence type="predicted"/>
<organism evidence="1">
    <name type="scientific">Solanum lycopersicum</name>
    <name type="common">Tomato</name>
    <name type="synonym">Lycopersicon esculentum</name>
    <dbReference type="NCBI Taxonomy" id="4081"/>
    <lineage>
        <taxon>Eukaryota</taxon>
        <taxon>Viridiplantae</taxon>
        <taxon>Streptophyta</taxon>
        <taxon>Embryophyta</taxon>
        <taxon>Tracheophyta</taxon>
        <taxon>Spermatophyta</taxon>
        <taxon>Magnoliopsida</taxon>
        <taxon>eudicotyledons</taxon>
        <taxon>Gunneridae</taxon>
        <taxon>Pentapetalae</taxon>
        <taxon>asterids</taxon>
        <taxon>lamiids</taxon>
        <taxon>Solanales</taxon>
        <taxon>Solanaceae</taxon>
        <taxon>Solanoideae</taxon>
        <taxon>Solaneae</taxon>
        <taxon>Solanum</taxon>
        <taxon>Solanum subgen. Lycopersicon</taxon>
    </lineage>
</organism>
<keyword evidence="2" id="KW-1185">Reference proteome</keyword>
<dbReference type="InParanoid" id="A0A3Q7F2Q8"/>
<accession>A0A3Q7F2Q8</accession>
<dbReference type="EnsemblPlants" id="Solyc02g068520.1.1">
    <property type="protein sequence ID" value="Solyc02g068520.1.1.1"/>
    <property type="gene ID" value="Solyc02g068520.1"/>
</dbReference>
<dbReference type="AlphaFoldDB" id="A0A3Q7F2Q8"/>
<dbReference type="Proteomes" id="UP000004994">
    <property type="component" value="Chromosome 2"/>
</dbReference>
<dbReference type="PaxDb" id="4081-Solyc02g068520.1.1"/>
<sequence>MITYKCFKCSNFNVKLHKFQKIKKRQTKDRNLVFRVLQKNKVVHFVVIVFTIQ</sequence>
<dbReference type="Gramene" id="Solyc02g068520.1.1">
    <property type="protein sequence ID" value="Solyc02g068520.1.1.1"/>
    <property type="gene ID" value="Solyc02g068520.1"/>
</dbReference>
<evidence type="ECO:0000313" key="1">
    <source>
        <dbReference type="EnsemblPlants" id="Solyc02g068520.1.1.1"/>
    </source>
</evidence>
<protein>
    <submittedName>
        <fullName evidence="1">Uncharacterized protein</fullName>
    </submittedName>
</protein>
<reference evidence="1" key="2">
    <citation type="submission" date="2019-01" db="UniProtKB">
        <authorList>
            <consortium name="EnsemblPlants"/>
        </authorList>
    </citation>
    <scope>IDENTIFICATION</scope>
    <source>
        <strain evidence="1">cv. Heinz 1706</strain>
    </source>
</reference>
<name>A0A3Q7F2Q8_SOLLC</name>
<reference evidence="1" key="1">
    <citation type="journal article" date="2012" name="Nature">
        <title>The tomato genome sequence provides insights into fleshy fruit evolution.</title>
        <authorList>
            <consortium name="Tomato Genome Consortium"/>
        </authorList>
    </citation>
    <scope>NUCLEOTIDE SEQUENCE [LARGE SCALE GENOMIC DNA]</scope>
    <source>
        <strain evidence="1">cv. Heinz 1706</strain>
    </source>
</reference>